<proteinExistence type="predicted"/>
<sequence length="100" mass="11026">MHGRRSLMLAQEERWWRTAGGASGRDTVARKAKPIISEAAFTRNIANKLSANQQLIAPPLRSKRNYRQASMGISSPWLKGPSDPQSAALPAELRRLSSSI</sequence>
<organism evidence="2 3">
    <name type="scientific">Pleurotus eryngii</name>
    <name type="common">Boletus of the steppes</name>
    <dbReference type="NCBI Taxonomy" id="5323"/>
    <lineage>
        <taxon>Eukaryota</taxon>
        <taxon>Fungi</taxon>
        <taxon>Dikarya</taxon>
        <taxon>Basidiomycota</taxon>
        <taxon>Agaricomycotina</taxon>
        <taxon>Agaricomycetes</taxon>
        <taxon>Agaricomycetidae</taxon>
        <taxon>Agaricales</taxon>
        <taxon>Pleurotineae</taxon>
        <taxon>Pleurotaceae</taxon>
        <taxon>Pleurotus</taxon>
    </lineage>
</organism>
<reference evidence="2" key="1">
    <citation type="submission" date="2020-11" db="EMBL/GenBank/DDBJ databases">
        <authorList>
            <consortium name="DOE Joint Genome Institute"/>
            <person name="Ahrendt S."/>
            <person name="Riley R."/>
            <person name="Andreopoulos W."/>
            <person name="Labutti K."/>
            <person name="Pangilinan J."/>
            <person name="Ruiz-Duenas F.J."/>
            <person name="Barrasa J.M."/>
            <person name="Sanchez-Garcia M."/>
            <person name="Camarero S."/>
            <person name="Miyauchi S."/>
            <person name="Serrano A."/>
            <person name="Linde D."/>
            <person name="Babiker R."/>
            <person name="Drula E."/>
            <person name="Ayuso-Fernandez I."/>
            <person name="Pacheco R."/>
            <person name="Padilla G."/>
            <person name="Ferreira P."/>
            <person name="Barriuso J."/>
            <person name="Kellner H."/>
            <person name="Castanera R."/>
            <person name="Alfaro M."/>
            <person name="Ramirez L."/>
            <person name="Pisabarro A.G."/>
            <person name="Kuo A."/>
            <person name="Tritt A."/>
            <person name="Lipzen A."/>
            <person name="He G."/>
            <person name="Yan M."/>
            <person name="Ng V."/>
            <person name="Cullen D."/>
            <person name="Martin F."/>
            <person name="Rosso M.-N."/>
            <person name="Henrissat B."/>
            <person name="Hibbett D."/>
            <person name="Martinez A.T."/>
            <person name="Grigoriev I.V."/>
        </authorList>
    </citation>
    <scope>NUCLEOTIDE SEQUENCE</scope>
    <source>
        <strain evidence="2">ATCC 90797</strain>
    </source>
</reference>
<protein>
    <submittedName>
        <fullName evidence="2">Uncharacterized protein</fullName>
    </submittedName>
</protein>
<evidence type="ECO:0000256" key="1">
    <source>
        <dbReference type="SAM" id="MobiDB-lite"/>
    </source>
</evidence>
<name>A0A9P5ZIC9_PLEER</name>
<dbReference type="AlphaFoldDB" id="A0A9P5ZIC9"/>
<keyword evidence="3" id="KW-1185">Reference proteome</keyword>
<gene>
    <name evidence="2" type="ORF">BDN71DRAFT_1514240</name>
</gene>
<dbReference type="Proteomes" id="UP000807025">
    <property type="component" value="Unassembled WGS sequence"/>
</dbReference>
<evidence type="ECO:0000313" key="2">
    <source>
        <dbReference type="EMBL" id="KAF9487170.1"/>
    </source>
</evidence>
<accession>A0A9P5ZIC9</accession>
<dbReference type="EMBL" id="MU154809">
    <property type="protein sequence ID" value="KAF9487170.1"/>
    <property type="molecule type" value="Genomic_DNA"/>
</dbReference>
<feature type="region of interest" description="Disordered" evidence="1">
    <location>
        <begin position="72"/>
        <end position="100"/>
    </location>
</feature>
<comment type="caution">
    <text evidence="2">The sequence shown here is derived from an EMBL/GenBank/DDBJ whole genome shotgun (WGS) entry which is preliminary data.</text>
</comment>
<evidence type="ECO:0000313" key="3">
    <source>
        <dbReference type="Proteomes" id="UP000807025"/>
    </source>
</evidence>